<dbReference type="Pfam" id="PF02466">
    <property type="entry name" value="Tim17"/>
    <property type="match status" value="1"/>
</dbReference>
<dbReference type="AlphaFoldDB" id="A0AAW1QSQ3"/>
<dbReference type="Pfam" id="PF02926">
    <property type="entry name" value="THUMP"/>
    <property type="match status" value="1"/>
</dbReference>
<gene>
    <name evidence="4" type="ORF">WJX72_009265</name>
</gene>
<dbReference type="CDD" id="cd11717">
    <property type="entry name" value="THUMP_THUMPD1_like"/>
    <property type="match status" value="1"/>
</dbReference>
<name>A0AAW1QSQ3_9CHLO</name>
<dbReference type="EMBL" id="JALJOR010000002">
    <property type="protein sequence ID" value="KAK9824300.1"/>
    <property type="molecule type" value="Genomic_DNA"/>
</dbReference>
<dbReference type="GO" id="GO:0003723">
    <property type="term" value="F:RNA binding"/>
    <property type="evidence" value="ECO:0007669"/>
    <property type="project" value="UniProtKB-UniRule"/>
</dbReference>
<dbReference type="Proteomes" id="UP001489004">
    <property type="component" value="Unassembled WGS sequence"/>
</dbReference>
<keyword evidence="5" id="KW-1185">Reference proteome</keyword>
<evidence type="ECO:0000259" key="3">
    <source>
        <dbReference type="PROSITE" id="PS51165"/>
    </source>
</evidence>
<sequence length="365" mass="39197">MSESKRKQGHDGGGSNKRGKYFQANKSAAIPLNSRGFLITCLGGKEFQASREALSVLNEYYEKACPAKPASSSKPGGGDLSNELEAEIQQLKTEKDHLFNFHKTNVNGLIYISMKTAEGPCPVELISSMAADVKATQQCKSRLCLRFMPVQVVCYASLDDIRKASEDLVKAAFPAGDDIAPIEYAVVYEHRASVTLDRLSVINAVVDHVPKPHKVNLKEPKKTILEEFMNNCAVRTGLSGVMGMGLGVLFGILMGSMDGAGVGMDGNLATQEKQTVRQVARQMFTTARSRSWTYAKGFGAMGALFAGSECVVEKMRAKHDIWNSVYAGCATGGVLGASAGPKAACVGCVTFAAFSAFIDKIMDHD</sequence>
<feature type="domain" description="THUMP" evidence="3">
    <location>
        <begin position="130"/>
        <end position="242"/>
    </location>
</feature>
<comment type="caution">
    <text evidence="4">The sequence shown here is derived from an EMBL/GenBank/DDBJ whole genome shotgun (WGS) entry which is preliminary data.</text>
</comment>
<feature type="compositionally biased region" description="Basic and acidic residues" evidence="2">
    <location>
        <begin position="1"/>
        <end position="10"/>
    </location>
</feature>
<dbReference type="SUPFAM" id="SSF143437">
    <property type="entry name" value="THUMP domain-like"/>
    <property type="match status" value="1"/>
</dbReference>
<protein>
    <recommendedName>
        <fullName evidence="3">THUMP domain-containing protein</fullName>
    </recommendedName>
</protein>
<evidence type="ECO:0000256" key="1">
    <source>
        <dbReference type="PROSITE-ProRule" id="PRU00529"/>
    </source>
</evidence>
<dbReference type="PANTHER" id="PTHR13452:SF10">
    <property type="entry name" value="THUMP DOMAIN-CONTAINING PROTEIN 1"/>
    <property type="match status" value="1"/>
</dbReference>
<evidence type="ECO:0000313" key="4">
    <source>
        <dbReference type="EMBL" id="KAK9824300.1"/>
    </source>
</evidence>
<keyword evidence="1" id="KW-0694">RNA-binding</keyword>
<organism evidence="4 5">
    <name type="scientific">[Myrmecia] bisecta</name>
    <dbReference type="NCBI Taxonomy" id="41462"/>
    <lineage>
        <taxon>Eukaryota</taxon>
        <taxon>Viridiplantae</taxon>
        <taxon>Chlorophyta</taxon>
        <taxon>core chlorophytes</taxon>
        <taxon>Trebouxiophyceae</taxon>
        <taxon>Trebouxiales</taxon>
        <taxon>Trebouxiaceae</taxon>
        <taxon>Myrmecia</taxon>
    </lineage>
</organism>
<accession>A0AAW1QSQ3</accession>
<reference evidence="4 5" key="1">
    <citation type="journal article" date="2024" name="Nat. Commun.">
        <title>Phylogenomics reveals the evolutionary origins of lichenization in chlorophyte algae.</title>
        <authorList>
            <person name="Puginier C."/>
            <person name="Libourel C."/>
            <person name="Otte J."/>
            <person name="Skaloud P."/>
            <person name="Haon M."/>
            <person name="Grisel S."/>
            <person name="Petersen M."/>
            <person name="Berrin J.G."/>
            <person name="Delaux P.M."/>
            <person name="Dal Grande F."/>
            <person name="Keller J."/>
        </authorList>
    </citation>
    <scope>NUCLEOTIDE SEQUENCE [LARGE SCALE GENOMIC DNA]</scope>
    <source>
        <strain evidence="4 5">SAG 2043</strain>
    </source>
</reference>
<evidence type="ECO:0000256" key="2">
    <source>
        <dbReference type="SAM" id="MobiDB-lite"/>
    </source>
</evidence>
<proteinExistence type="predicted"/>
<dbReference type="PANTHER" id="PTHR13452">
    <property type="entry name" value="THUMP DOMAIN CONTAINING PROTEIN 1-RELATED"/>
    <property type="match status" value="1"/>
</dbReference>
<dbReference type="GO" id="GO:0006400">
    <property type="term" value="P:tRNA modification"/>
    <property type="evidence" value="ECO:0007669"/>
    <property type="project" value="InterPro"/>
</dbReference>
<evidence type="ECO:0000313" key="5">
    <source>
        <dbReference type="Proteomes" id="UP001489004"/>
    </source>
</evidence>
<dbReference type="InterPro" id="IPR040183">
    <property type="entry name" value="THUMPD1-like"/>
</dbReference>
<feature type="region of interest" description="Disordered" evidence="2">
    <location>
        <begin position="1"/>
        <end position="20"/>
    </location>
</feature>
<dbReference type="PROSITE" id="PS51165">
    <property type="entry name" value="THUMP"/>
    <property type="match status" value="1"/>
</dbReference>
<dbReference type="InterPro" id="IPR004114">
    <property type="entry name" value="THUMP_dom"/>
</dbReference>
<dbReference type="Gene3D" id="3.30.2300.10">
    <property type="entry name" value="THUMP superfamily"/>
    <property type="match status" value="1"/>
</dbReference>